<feature type="transmembrane region" description="Helical" evidence="7">
    <location>
        <begin position="335"/>
        <end position="357"/>
    </location>
</feature>
<protein>
    <submittedName>
        <fullName evidence="8">Membrane protein involved in the export of O-antigen and teichoic acid</fullName>
    </submittedName>
</protein>
<feature type="transmembrane region" description="Helical" evidence="7">
    <location>
        <begin position="53"/>
        <end position="77"/>
    </location>
</feature>
<feature type="transmembrane region" description="Helical" evidence="7">
    <location>
        <begin position="454"/>
        <end position="476"/>
    </location>
</feature>
<comment type="similarity">
    <text evidence="2">Belongs to the polysaccharide synthase family.</text>
</comment>
<dbReference type="PANTHER" id="PTHR30250:SF10">
    <property type="entry name" value="LIPOPOLYSACCHARIDE BIOSYNTHESIS PROTEIN WZXC"/>
    <property type="match status" value="1"/>
</dbReference>
<reference evidence="8 9" key="1">
    <citation type="submission" date="2016-10" db="EMBL/GenBank/DDBJ databases">
        <authorList>
            <person name="de Groot N.N."/>
        </authorList>
    </citation>
    <scope>NUCLEOTIDE SEQUENCE [LARGE SCALE GENOMIC DNA]</scope>
    <source>
        <strain evidence="8 9">Nl14</strain>
    </source>
</reference>
<feature type="transmembrane region" description="Helical" evidence="7">
    <location>
        <begin position="262"/>
        <end position="282"/>
    </location>
</feature>
<sequence length="512" mass="56556">MSTRSPIALPKDLATQSFKAFFWGTGGSVLRIILQFVTQVILARLLGPAEYGIFSLGIIVVGFSAIFYDVGLAYSLIQKKSISTDDIRFVWTWQCILGLSVAIGIFFASDLIASFFSEPEAELLFKSLSLVILINSLTAVSFNLLKKSLNYKVIQLSQLTSYFLGFVCVGIPLALAGYGRNALAAAWLVQAAIHFIILYSNVQHPVSLCFRTDDGNHMLRYSLIALGTNLVNWILNGIDKIWVGKTFSAHIIGLYTTAHNLVNTPTFTIFVNLQAVFFSAGARLQDNHEALRKIFLRLLSLITLTAFPFFIVVGWGSDLIIETVYGAKWAEASQFLAPFAFATPFLLLWGISTPVLWNSGHTKLELRLQLPLVFIWLLALYYVSNFPPLTLAITAASLFALRSLVMAAAALHVLKIPISSFLRAIAAGVVLSLLLAVVSAAVKPNIISLDIGVPLQLLLLLGVTAISYLLGLYFLVPKMLPQDLRVYLMREEERLPGWARSTSRFLLRYPKP</sequence>
<feature type="transmembrane region" description="Helical" evidence="7">
    <location>
        <begin position="156"/>
        <end position="178"/>
    </location>
</feature>
<evidence type="ECO:0000256" key="3">
    <source>
        <dbReference type="ARBA" id="ARBA00022475"/>
    </source>
</evidence>
<feature type="transmembrane region" description="Helical" evidence="7">
    <location>
        <begin position="20"/>
        <end position="41"/>
    </location>
</feature>
<dbReference type="InterPro" id="IPR050833">
    <property type="entry name" value="Poly_Biosynth_Transport"/>
</dbReference>
<evidence type="ECO:0000256" key="4">
    <source>
        <dbReference type="ARBA" id="ARBA00022692"/>
    </source>
</evidence>
<feature type="transmembrane region" description="Helical" evidence="7">
    <location>
        <begin position="421"/>
        <end position="442"/>
    </location>
</feature>
<keyword evidence="5 7" id="KW-1133">Transmembrane helix</keyword>
<accession>A0A1I7GBH9</accession>
<dbReference type="AlphaFoldDB" id="A0A1I7GBH9"/>
<evidence type="ECO:0000256" key="1">
    <source>
        <dbReference type="ARBA" id="ARBA00004651"/>
    </source>
</evidence>
<feature type="transmembrane region" description="Helical" evidence="7">
    <location>
        <begin position="389"/>
        <end position="414"/>
    </location>
</feature>
<proteinExistence type="inferred from homology"/>
<evidence type="ECO:0000256" key="6">
    <source>
        <dbReference type="ARBA" id="ARBA00023136"/>
    </source>
</evidence>
<feature type="transmembrane region" description="Helical" evidence="7">
    <location>
        <begin position="184"/>
        <end position="202"/>
    </location>
</feature>
<gene>
    <name evidence="8" type="ORF">SAMN05216417_10490</name>
</gene>
<feature type="transmembrane region" description="Helical" evidence="7">
    <location>
        <begin position="89"/>
        <end position="117"/>
    </location>
</feature>
<keyword evidence="3" id="KW-1003">Cell membrane</keyword>
<dbReference type="CDD" id="cd13127">
    <property type="entry name" value="MATE_tuaB_like"/>
    <property type="match status" value="1"/>
</dbReference>
<dbReference type="GO" id="GO:0005886">
    <property type="term" value="C:plasma membrane"/>
    <property type="evidence" value="ECO:0007669"/>
    <property type="project" value="UniProtKB-SubCell"/>
</dbReference>
<feature type="transmembrane region" description="Helical" evidence="7">
    <location>
        <begin position="364"/>
        <end position="383"/>
    </location>
</feature>
<dbReference type="OrthoDB" id="8538786at2"/>
<feature type="transmembrane region" description="Helical" evidence="7">
    <location>
        <begin position="223"/>
        <end position="242"/>
    </location>
</feature>
<dbReference type="EMBL" id="FPBZ01000004">
    <property type="protein sequence ID" value="SFU45827.1"/>
    <property type="molecule type" value="Genomic_DNA"/>
</dbReference>
<organism evidence="8 9">
    <name type="scientific">Nitrosospira multiformis</name>
    <dbReference type="NCBI Taxonomy" id="1231"/>
    <lineage>
        <taxon>Bacteria</taxon>
        <taxon>Pseudomonadati</taxon>
        <taxon>Pseudomonadota</taxon>
        <taxon>Betaproteobacteria</taxon>
        <taxon>Nitrosomonadales</taxon>
        <taxon>Nitrosomonadaceae</taxon>
        <taxon>Nitrosospira</taxon>
    </lineage>
</organism>
<feature type="transmembrane region" description="Helical" evidence="7">
    <location>
        <begin position="294"/>
        <end position="315"/>
    </location>
</feature>
<dbReference type="Pfam" id="PF13440">
    <property type="entry name" value="Polysacc_synt_3"/>
    <property type="match status" value="1"/>
</dbReference>
<evidence type="ECO:0000313" key="9">
    <source>
        <dbReference type="Proteomes" id="UP000182649"/>
    </source>
</evidence>
<feature type="transmembrane region" description="Helical" evidence="7">
    <location>
        <begin position="123"/>
        <end position="144"/>
    </location>
</feature>
<name>A0A1I7GBH9_9PROT</name>
<evidence type="ECO:0000256" key="7">
    <source>
        <dbReference type="SAM" id="Phobius"/>
    </source>
</evidence>
<evidence type="ECO:0000256" key="2">
    <source>
        <dbReference type="ARBA" id="ARBA00007430"/>
    </source>
</evidence>
<dbReference type="Proteomes" id="UP000182649">
    <property type="component" value="Unassembled WGS sequence"/>
</dbReference>
<keyword evidence="4 7" id="KW-0812">Transmembrane</keyword>
<dbReference type="PANTHER" id="PTHR30250">
    <property type="entry name" value="PST FAMILY PREDICTED COLANIC ACID TRANSPORTER"/>
    <property type="match status" value="1"/>
</dbReference>
<dbReference type="RefSeq" id="WP_074973852.1">
    <property type="nucleotide sequence ID" value="NZ_FPBZ01000004.1"/>
</dbReference>
<keyword evidence="6 7" id="KW-0472">Membrane</keyword>
<evidence type="ECO:0000256" key="5">
    <source>
        <dbReference type="ARBA" id="ARBA00022989"/>
    </source>
</evidence>
<comment type="subcellular location">
    <subcellularLocation>
        <location evidence="1">Cell membrane</location>
        <topology evidence="1">Multi-pass membrane protein</topology>
    </subcellularLocation>
</comment>
<evidence type="ECO:0000313" key="8">
    <source>
        <dbReference type="EMBL" id="SFU45827.1"/>
    </source>
</evidence>